<reference evidence="4" key="1">
    <citation type="submission" date="2022-02" db="EMBL/GenBank/DDBJ databases">
        <title>Atlantic sturgeon de novo genome assembly.</title>
        <authorList>
            <person name="Stock M."/>
            <person name="Klopp C."/>
            <person name="Guiguen Y."/>
            <person name="Cabau C."/>
            <person name="Parinello H."/>
            <person name="Santidrian Yebra-Pimentel E."/>
            <person name="Kuhl H."/>
            <person name="Dirks R.P."/>
            <person name="Guessner J."/>
            <person name="Wuertz S."/>
            <person name="Du K."/>
            <person name="Schartl M."/>
        </authorList>
    </citation>
    <scope>NUCLEOTIDE SEQUENCE</scope>
    <source>
        <strain evidence="4">STURGEONOMICS-FGT-2020</strain>
        <tissue evidence="4">Whole blood</tissue>
    </source>
</reference>
<dbReference type="GO" id="GO:0045121">
    <property type="term" value="C:membrane raft"/>
    <property type="evidence" value="ECO:0007669"/>
    <property type="project" value="TreeGrafter"/>
</dbReference>
<dbReference type="PANTHER" id="PTHR11422:SF5">
    <property type="entry name" value="DIVERSE IMMUNOGLOBULIN DOMAIN-CONTAINING PROTEIN 1.1 ISOFORM X1-RELATED"/>
    <property type="match status" value="1"/>
</dbReference>
<dbReference type="GO" id="GO:0035723">
    <property type="term" value="P:interleukin-15-mediated signaling pathway"/>
    <property type="evidence" value="ECO:0007669"/>
    <property type="project" value="TreeGrafter"/>
</dbReference>
<dbReference type="InterPro" id="IPR003599">
    <property type="entry name" value="Ig_sub"/>
</dbReference>
<dbReference type="InterPro" id="IPR013783">
    <property type="entry name" value="Ig-like_fold"/>
</dbReference>
<keyword evidence="1" id="KW-1133">Transmembrane helix</keyword>
<dbReference type="PROSITE" id="PS50835">
    <property type="entry name" value="IG_LIKE"/>
    <property type="match status" value="2"/>
</dbReference>
<evidence type="ECO:0000313" key="4">
    <source>
        <dbReference type="EMBL" id="KAK1151736.1"/>
    </source>
</evidence>
<protein>
    <recommendedName>
        <fullName evidence="3">Ig-like domain-containing protein</fullName>
    </recommendedName>
</protein>
<dbReference type="GO" id="GO:0070374">
    <property type="term" value="P:positive regulation of ERK1 and ERK2 cascade"/>
    <property type="evidence" value="ECO:0007669"/>
    <property type="project" value="TreeGrafter"/>
</dbReference>
<keyword evidence="2" id="KW-0732">Signal</keyword>
<dbReference type="Gene3D" id="2.60.40.10">
    <property type="entry name" value="Immunoglobulins"/>
    <property type="match status" value="2"/>
</dbReference>
<dbReference type="Proteomes" id="UP001230051">
    <property type="component" value="Unassembled WGS sequence"/>
</dbReference>
<dbReference type="Pfam" id="PF07686">
    <property type="entry name" value="V-set"/>
    <property type="match status" value="2"/>
</dbReference>
<dbReference type="GO" id="GO:1990782">
    <property type="term" value="F:protein tyrosine kinase binding"/>
    <property type="evidence" value="ECO:0007669"/>
    <property type="project" value="TreeGrafter"/>
</dbReference>
<proteinExistence type="predicted"/>
<sequence length="525" mass="57837">MEKQLCYLLVRLILLPWGFGAGVAGFDRYSSLGETVTLPCAGFQEYENSFIYWFFSQRSETASELVASGEKITVKQPERAARLEVLPDSSLRIHHLHTEDTGQYECQQYVNGMFYEGGTPVVLSLLTITADPGRDLKRGTALSLQCTLVCNGGIADCSPAPDNVKLTWVDDEGTALQGDRFKITPYRTHSTLSLELQKSDHDRRWRCNLTEEGEVKASYSYTTTLTGEDVYSTVGGFIHFPCAKTAQLEAGQQLIWSFKRSGTMSWKTLFTFLPSGNVLTNAEEVDKNRLEMAVNTSLLIRSVQTADSGLYRCSQHKDSNLQKHLQVLVLNVLSGSADRILTLQAGSNATLTCSLTCGFVCPPAKLLWSDSNGIILQGGAREGFLFRSNITSSQLLVTGLQSSEQIRCSVEEEGEQRVYLQYLIQVSAPDTPVLIATASAAAIALLIVLILVIVFCAWKRKRTDSDNHVLVEYLTKESVSEIPAQVTGGAEENYSSIQFNNEGRGPEKRQAAAEESNGVIYSAIR</sequence>
<dbReference type="SMART" id="SM00409">
    <property type="entry name" value="IG"/>
    <property type="match status" value="3"/>
</dbReference>
<feature type="chain" id="PRO_5042060753" description="Ig-like domain-containing protein" evidence="2">
    <location>
        <begin position="21"/>
        <end position="525"/>
    </location>
</feature>
<dbReference type="InterPro" id="IPR013106">
    <property type="entry name" value="Ig_V-set"/>
</dbReference>
<dbReference type="GO" id="GO:0042110">
    <property type="term" value="P:T cell activation"/>
    <property type="evidence" value="ECO:0007669"/>
    <property type="project" value="TreeGrafter"/>
</dbReference>
<organism evidence="4 5">
    <name type="scientific">Acipenser oxyrinchus oxyrinchus</name>
    <dbReference type="NCBI Taxonomy" id="40147"/>
    <lineage>
        <taxon>Eukaryota</taxon>
        <taxon>Metazoa</taxon>
        <taxon>Chordata</taxon>
        <taxon>Craniata</taxon>
        <taxon>Vertebrata</taxon>
        <taxon>Euteleostomi</taxon>
        <taxon>Actinopterygii</taxon>
        <taxon>Chondrostei</taxon>
        <taxon>Acipenseriformes</taxon>
        <taxon>Acipenseridae</taxon>
        <taxon>Acipenser</taxon>
    </lineage>
</organism>
<dbReference type="EMBL" id="JAGXEW010000050">
    <property type="protein sequence ID" value="KAK1151736.1"/>
    <property type="molecule type" value="Genomic_DNA"/>
</dbReference>
<dbReference type="AlphaFoldDB" id="A0AAD8CJ65"/>
<accession>A0AAD8CJ65</accession>
<keyword evidence="1" id="KW-0812">Transmembrane</keyword>
<name>A0AAD8CJ65_ACIOX</name>
<dbReference type="PANTHER" id="PTHR11422">
    <property type="entry name" value="T-CELL SURFACE GLYCOPROTEIN CD4"/>
    <property type="match status" value="1"/>
</dbReference>
<dbReference type="SUPFAM" id="SSF48726">
    <property type="entry name" value="Immunoglobulin"/>
    <property type="match status" value="3"/>
</dbReference>
<dbReference type="GO" id="GO:0042289">
    <property type="term" value="F:MHC class II protein binding"/>
    <property type="evidence" value="ECO:0007669"/>
    <property type="project" value="TreeGrafter"/>
</dbReference>
<keyword evidence="5" id="KW-1185">Reference proteome</keyword>
<dbReference type="InterPro" id="IPR036179">
    <property type="entry name" value="Ig-like_dom_sf"/>
</dbReference>
<evidence type="ECO:0000313" key="5">
    <source>
        <dbReference type="Proteomes" id="UP001230051"/>
    </source>
</evidence>
<evidence type="ECO:0000256" key="1">
    <source>
        <dbReference type="SAM" id="Phobius"/>
    </source>
</evidence>
<feature type="domain" description="Ig-like" evidence="3">
    <location>
        <begin position="120"/>
        <end position="226"/>
    </location>
</feature>
<evidence type="ECO:0000256" key="2">
    <source>
        <dbReference type="SAM" id="SignalP"/>
    </source>
</evidence>
<dbReference type="GO" id="GO:0009897">
    <property type="term" value="C:external side of plasma membrane"/>
    <property type="evidence" value="ECO:0007669"/>
    <property type="project" value="TreeGrafter"/>
</dbReference>
<comment type="caution">
    <text evidence="4">The sequence shown here is derived from an EMBL/GenBank/DDBJ whole genome shotgun (WGS) entry which is preliminary data.</text>
</comment>
<keyword evidence="1" id="KW-0472">Membrane</keyword>
<dbReference type="InterPro" id="IPR007110">
    <property type="entry name" value="Ig-like_dom"/>
</dbReference>
<feature type="signal peptide" evidence="2">
    <location>
        <begin position="1"/>
        <end position="20"/>
    </location>
</feature>
<evidence type="ECO:0000259" key="3">
    <source>
        <dbReference type="PROSITE" id="PS50835"/>
    </source>
</evidence>
<feature type="transmembrane region" description="Helical" evidence="1">
    <location>
        <begin position="433"/>
        <end position="458"/>
    </location>
</feature>
<gene>
    <name evidence="4" type="ORF">AOXY_G32044</name>
</gene>
<dbReference type="CDD" id="cd00099">
    <property type="entry name" value="IgV"/>
    <property type="match status" value="1"/>
</dbReference>
<feature type="domain" description="Ig-like" evidence="3">
    <location>
        <begin position="33"/>
        <end position="107"/>
    </location>
</feature>